<dbReference type="InterPro" id="IPR036737">
    <property type="entry name" value="OmpA-like_sf"/>
</dbReference>
<keyword evidence="8" id="KW-1185">Reference proteome</keyword>
<dbReference type="EMBL" id="FZNN01000007">
    <property type="protein sequence ID" value="SNR49246.1"/>
    <property type="molecule type" value="Genomic_DNA"/>
</dbReference>
<dbReference type="PROSITE" id="PS51123">
    <property type="entry name" value="OMPA_2"/>
    <property type="match status" value="1"/>
</dbReference>
<evidence type="ECO:0000256" key="5">
    <source>
        <dbReference type="SAM" id="SignalP"/>
    </source>
</evidence>
<protein>
    <submittedName>
        <fullName evidence="7">OmpA-OmpF porin, OOP family</fullName>
    </submittedName>
</protein>
<evidence type="ECO:0000313" key="8">
    <source>
        <dbReference type="Proteomes" id="UP000198417"/>
    </source>
</evidence>
<dbReference type="Pfam" id="PF00691">
    <property type="entry name" value="OmpA"/>
    <property type="match status" value="1"/>
</dbReference>
<dbReference type="OrthoDB" id="9792021at2"/>
<reference evidence="7 8" key="1">
    <citation type="submission" date="2017-06" db="EMBL/GenBank/DDBJ databases">
        <authorList>
            <person name="Kim H.J."/>
            <person name="Triplett B.A."/>
        </authorList>
    </citation>
    <scope>NUCLEOTIDE SEQUENCE [LARGE SCALE GENOMIC DNA]</scope>
    <source>
        <strain evidence="7 8">DSM 29052</strain>
    </source>
</reference>
<dbReference type="InterPro" id="IPR050330">
    <property type="entry name" value="Bact_OuterMem_StrucFunc"/>
</dbReference>
<evidence type="ECO:0000256" key="2">
    <source>
        <dbReference type="ARBA" id="ARBA00023136"/>
    </source>
</evidence>
<evidence type="ECO:0000259" key="6">
    <source>
        <dbReference type="PROSITE" id="PS51123"/>
    </source>
</evidence>
<dbReference type="InterPro" id="IPR006665">
    <property type="entry name" value="OmpA-like"/>
</dbReference>
<organism evidence="7 8">
    <name type="scientific">Puniceibacterium sediminis</name>
    <dbReference type="NCBI Taxonomy" id="1608407"/>
    <lineage>
        <taxon>Bacteria</taxon>
        <taxon>Pseudomonadati</taxon>
        <taxon>Pseudomonadota</taxon>
        <taxon>Alphaproteobacteria</taxon>
        <taxon>Rhodobacterales</taxon>
        <taxon>Paracoccaceae</taxon>
        <taxon>Puniceibacterium</taxon>
    </lineage>
</organism>
<accession>A0A238WRT2</accession>
<dbReference type="PRINTS" id="PR01021">
    <property type="entry name" value="OMPADOMAIN"/>
</dbReference>
<comment type="subcellular location">
    <subcellularLocation>
        <location evidence="1">Cell outer membrane</location>
    </subcellularLocation>
</comment>
<feature type="signal peptide" evidence="5">
    <location>
        <begin position="1"/>
        <end position="29"/>
    </location>
</feature>
<dbReference type="InterPro" id="IPR006664">
    <property type="entry name" value="OMP_bac"/>
</dbReference>
<feature type="domain" description="OmpA-like" evidence="6">
    <location>
        <begin position="197"/>
        <end position="315"/>
    </location>
</feature>
<sequence>MTNITHKHAKALRLATLVLLVLSAPPAAALDLSLPLGARLTTETATVAGSYRLPTGPWGEEGLPTVRIEGAVTRQAWRLDGQSATTQQIMARLRDQITEAGYDIVLDCNARICGGFDFRFNTEVLRGPDMYVDLTDFRFLSARTPDGDGISLLVSRSAAAGFIQIVRASPVASPPLAVTPSASPVLNADSGPLSDRLEISGHVVLRDLQFPSGVSDLGDGPIASLDTLAAYLEKNPDARITFVGHTDATGSLSANIALSRRRAMAAVTYLRNRYDIAADRLEAEGVGYLSPLSTNLTEEGRLQNRRIEAVLMPGA</sequence>
<evidence type="ECO:0000256" key="1">
    <source>
        <dbReference type="ARBA" id="ARBA00004442"/>
    </source>
</evidence>
<dbReference type="SUPFAM" id="SSF103088">
    <property type="entry name" value="OmpA-like"/>
    <property type="match status" value="1"/>
</dbReference>
<keyword evidence="3" id="KW-0998">Cell outer membrane</keyword>
<dbReference type="CDD" id="cd07185">
    <property type="entry name" value="OmpA_C-like"/>
    <property type="match status" value="1"/>
</dbReference>
<dbReference type="Proteomes" id="UP000198417">
    <property type="component" value="Unassembled WGS sequence"/>
</dbReference>
<evidence type="ECO:0000256" key="3">
    <source>
        <dbReference type="ARBA" id="ARBA00023237"/>
    </source>
</evidence>
<dbReference type="PANTHER" id="PTHR30329:SF21">
    <property type="entry name" value="LIPOPROTEIN YIAD-RELATED"/>
    <property type="match status" value="1"/>
</dbReference>
<name>A0A238WRT2_9RHOB</name>
<keyword evidence="5" id="KW-0732">Signal</keyword>
<evidence type="ECO:0000256" key="4">
    <source>
        <dbReference type="PROSITE-ProRule" id="PRU00473"/>
    </source>
</evidence>
<dbReference type="Gene3D" id="3.30.1330.60">
    <property type="entry name" value="OmpA-like domain"/>
    <property type="match status" value="1"/>
</dbReference>
<gene>
    <name evidence="7" type="ORF">SAMN06265370_10741</name>
</gene>
<keyword evidence="2 4" id="KW-0472">Membrane</keyword>
<proteinExistence type="predicted"/>
<dbReference type="RefSeq" id="WP_089270286.1">
    <property type="nucleotide sequence ID" value="NZ_FZNN01000007.1"/>
</dbReference>
<evidence type="ECO:0000313" key="7">
    <source>
        <dbReference type="EMBL" id="SNR49246.1"/>
    </source>
</evidence>
<dbReference type="GO" id="GO:0009279">
    <property type="term" value="C:cell outer membrane"/>
    <property type="evidence" value="ECO:0007669"/>
    <property type="project" value="UniProtKB-SubCell"/>
</dbReference>
<dbReference type="PANTHER" id="PTHR30329">
    <property type="entry name" value="STATOR ELEMENT OF FLAGELLAR MOTOR COMPLEX"/>
    <property type="match status" value="1"/>
</dbReference>
<feature type="chain" id="PRO_5012172790" evidence="5">
    <location>
        <begin position="30"/>
        <end position="315"/>
    </location>
</feature>
<dbReference type="AlphaFoldDB" id="A0A238WRT2"/>